<organism evidence="2 3">
    <name type="scientific">Cyclocybe aegerita</name>
    <name type="common">Black poplar mushroom</name>
    <name type="synonym">Agrocybe aegerita</name>
    <dbReference type="NCBI Taxonomy" id="1973307"/>
    <lineage>
        <taxon>Eukaryota</taxon>
        <taxon>Fungi</taxon>
        <taxon>Dikarya</taxon>
        <taxon>Basidiomycota</taxon>
        <taxon>Agaricomycotina</taxon>
        <taxon>Agaricomycetes</taxon>
        <taxon>Agaricomycetidae</taxon>
        <taxon>Agaricales</taxon>
        <taxon>Agaricineae</taxon>
        <taxon>Bolbitiaceae</taxon>
        <taxon>Cyclocybe</taxon>
    </lineage>
</organism>
<name>A0A8S0W8E0_CYCAE</name>
<protein>
    <submittedName>
        <fullName evidence="2">Uncharacterized protein</fullName>
    </submittedName>
</protein>
<gene>
    <name evidence="2" type="ORF">AAE3_LOCUS3427</name>
</gene>
<keyword evidence="3" id="KW-1185">Reference proteome</keyword>
<comment type="caution">
    <text evidence="2">The sequence shown here is derived from an EMBL/GenBank/DDBJ whole genome shotgun (WGS) entry which is preliminary data.</text>
</comment>
<evidence type="ECO:0000256" key="1">
    <source>
        <dbReference type="SAM" id="MobiDB-lite"/>
    </source>
</evidence>
<proteinExistence type="predicted"/>
<feature type="compositionally biased region" description="Low complexity" evidence="1">
    <location>
        <begin position="84"/>
        <end position="118"/>
    </location>
</feature>
<accession>A0A8S0W8E0</accession>
<dbReference type="AlphaFoldDB" id="A0A8S0W8E0"/>
<dbReference type="EMBL" id="CACVBS010000032">
    <property type="protein sequence ID" value="CAA7261246.1"/>
    <property type="molecule type" value="Genomic_DNA"/>
</dbReference>
<evidence type="ECO:0000313" key="3">
    <source>
        <dbReference type="Proteomes" id="UP000467700"/>
    </source>
</evidence>
<feature type="region of interest" description="Disordered" evidence="1">
    <location>
        <begin position="84"/>
        <end position="126"/>
    </location>
</feature>
<evidence type="ECO:0000313" key="2">
    <source>
        <dbReference type="EMBL" id="CAA7261246.1"/>
    </source>
</evidence>
<dbReference type="OrthoDB" id="6247875at2759"/>
<dbReference type="Proteomes" id="UP000467700">
    <property type="component" value="Unassembled WGS sequence"/>
</dbReference>
<sequence>MTTFDFVPTNQSAYLPSSYPMPGQFEASLQSSEFLRSIFNNPNTPANGHRNSEPATHLQHLNMSHQQQQPDTLLLPAHHIVSPASSIGSGSGSSGPSSPSSGPYTPTSALLSSSSSSSWHHGHHMDAACDPTSLEAQAQAEMDLQMEMQVQQEFAAFSWGGGPNALWGTGEPAVLMGDDFDINAIPPIELPLTKYTENLALGAGPDGSGLEFGQDFACALDAGSQYHHHYNDGSQGTGGLLFDDMMAGHGF</sequence>
<reference evidence="2 3" key="1">
    <citation type="submission" date="2020-01" db="EMBL/GenBank/DDBJ databases">
        <authorList>
            <person name="Gupta K D."/>
        </authorList>
    </citation>
    <scope>NUCLEOTIDE SEQUENCE [LARGE SCALE GENOMIC DNA]</scope>
</reference>